<evidence type="ECO:0000313" key="2">
    <source>
        <dbReference type="Proteomes" id="UP000674143"/>
    </source>
</evidence>
<protein>
    <submittedName>
        <fullName evidence="1">Uncharacterized protein</fullName>
    </submittedName>
</protein>
<comment type="caution">
    <text evidence="1">The sequence shown here is derived from an EMBL/GenBank/DDBJ whole genome shotgun (WGS) entry which is preliminary data.</text>
</comment>
<dbReference type="Proteomes" id="UP000674143">
    <property type="component" value="Unassembled WGS sequence"/>
</dbReference>
<name>A0A836FVX9_9TRYP</name>
<accession>A0A836FVX9</accession>
<organism evidence="1 2">
    <name type="scientific">Leishmania orientalis</name>
    <dbReference type="NCBI Taxonomy" id="2249476"/>
    <lineage>
        <taxon>Eukaryota</taxon>
        <taxon>Discoba</taxon>
        <taxon>Euglenozoa</taxon>
        <taxon>Kinetoplastea</taxon>
        <taxon>Metakinetoplastina</taxon>
        <taxon>Trypanosomatida</taxon>
        <taxon>Trypanosomatidae</taxon>
        <taxon>Leishmaniinae</taxon>
        <taxon>Leishmania</taxon>
    </lineage>
</organism>
<evidence type="ECO:0000313" key="1">
    <source>
        <dbReference type="EMBL" id="KAG5470322.1"/>
    </source>
</evidence>
<reference evidence="2" key="2">
    <citation type="journal article" date="2021" name="Sci. Data">
        <title>Chromosome-scale genome sequencing, assembly and annotation of six genomes from subfamily Leishmaniinae.</title>
        <authorList>
            <person name="Almutairi H."/>
            <person name="Urbaniak M.D."/>
            <person name="Bates M.D."/>
            <person name="Jariyapan N."/>
            <person name="Kwakye-Nuako G."/>
            <person name="Thomaz Soccol V."/>
            <person name="Al-Salem W.S."/>
            <person name="Dillon R.J."/>
            <person name="Bates P.A."/>
            <person name="Gatherer D."/>
        </authorList>
    </citation>
    <scope>NUCLEOTIDE SEQUENCE [LARGE SCALE GENOMIC DNA]</scope>
</reference>
<gene>
    <name evidence="1" type="ORF">LSCM4_03017</name>
</gene>
<dbReference type="EMBL" id="JAFHLR010000032">
    <property type="protein sequence ID" value="KAG5470322.1"/>
    <property type="molecule type" value="Genomic_DNA"/>
</dbReference>
<dbReference type="KEGG" id="loi:92358970"/>
<proteinExistence type="predicted"/>
<keyword evidence="2" id="KW-1185">Reference proteome</keyword>
<reference evidence="2" key="1">
    <citation type="journal article" date="2021" name="Microbiol. Resour. Announc.">
        <title>LGAAP: Leishmaniinae Genome Assembly and Annotation Pipeline.</title>
        <authorList>
            <person name="Almutairi H."/>
            <person name="Urbaniak M.D."/>
            <person name="Bates M.D."/>
            <person name="Jariyapan N."/>
            <person name="Kwakye-Nuako G."/>
            <person name="Thomaz-Soccol V."/>
            <person name="Al-Salem W.S."/>
            <person name="Dillon R.J."/>
            <person name="Bates P.A."/>
            <person name="Gatherer D."/>
        </authorList>
    </citation>
    <scope>NUCLEOTIDE SEQUENCE [LARGE SCALE GENOMIC DNA]</scope>
</reference>
<dbReference type="GeneID" id="92358970"/>
<sequence length="134" mass="13897">MNALTVVLSTVVADSEAGVPHVMPVDSTYTQYEMNRQGALSHATVSNPLFSPQLSGAKLRGGSTSACASVDHLQSIPLDGSEDSRGLYVVEDVLDCTEAVKLGGAGVLFLNFGMSEVVTTTRPVAPARATLTDG</sequence>
<dbReference type="AlphaFoldDB" id="A0A836FVX9"/>
<dbReference type="RefSeq" id="XP_067060588.1">
    <property type="nucleotide sequence ID" value="XM_067205036.1"/>
</dbReference>